<gene>
    <name evidence="3" type="ORF">TCM_016825</name>
</gene>
<evidence type="ECO:0000313" key="3">
    <source>
        <dbReference type="EMBL" id="EOY02310.1"/>
    </source>
</evidence>
<keyword evidence="4" id="KW-1185">Reference proteome</keyword>
<dbReference type="AlphaFoldDB" id="A0A061EBE4"/>
<evidence type="ECO:0000313" key="4">
    <source>
        <dbReference type="Proteomes" id="UP000026915"/>
    </source>
</evidence>
<dbReference type="HOGENOM" id="CLU_472076_0_0_1"/>
<dbReference type="InterPro" id="IPR044730">
    <property type="entry name" value="RNase_H-like_dom_plant"/>
</dbReference>
<dbReference type="InParanoid" id="A0A061EBE4"/>
<reference evidence="3 4" key="1">
    <citation type="journal article" date="2013" name="Genome Biol.">
        <title>The genome sequence of the most widely cultivated cacao type and its use to identify candidate genes regulating pod color.</title>
        <authorList>
            <person name="Motamayor J.C."/>
            <person name="Mockaitis K."/>
            <person name="Schmutz J."/>
            <person name="Haiminen N."/>
            <person name="Iii D.L."/>
            <person name="Cornejo O."/>
            <person name="Findley S.D."/>
            <person name="Zheng P."/>
            <person name="Utro F."/>
            <person name="Royaert S."/>
            <person name="Saski C."/>
            <person name="Jenkins J."/>
            <person name="Podicheti R."/>
            <person name="Zhao M."/>
            <person name="Scheffler B.E."/>
            <person name="Stack J.C."/>
            <person name="Feltus F.A."/>
            <person name="Mustiga G.M."/>
            <person name="Amores F."/>
            <person name="Phillips W."/>
            <person name="Marelli J.P."/>
            <person name="May G.D."/>
            <person name="Shapiro H."/>
            <person name="Ma J."/>
            <person name="Bustamante C.D."/>
            <person name="Schnell R.J."/>
            <person name="Main D."/>
            <person name="Gilbert D."/>
            <person name="Parida L."/>
            <person name="Kuhn D.N."/>
        </authorList>
    </citation>
    <scope>NUCLEOTIDE SEQUENCE [LARGE SCALE GENOMIC DNA]</scope>
    <source>
        <strain evidence="4">cv. Matina 1-6</strain>
    </source>
</reference>
<dbReference type="PANTHER" id="PTHR33033">
    <property type="entry name" value="POLYNUCLEOTIDYL TRANSFERASE, RIBONUCLEASE H-LIKE SUPERFAMILY PROTEIN-RELATED"/>
    <property type="match status" value="1"/>
</dbReference>
<evidence type="ECO:0000259" key="2">
    <source>
        <dbReference type="Pfam" id="PF00076"/>
    </source>
</evidence>
<feature type="domain" description="RRM" evidence="2">
    <location>
        <begin position="73"/>
        <end position="110"/>
    </location>
</feature>
<sequence>MSLVHGLDDAALCIRHAMRIHDMNGYSNSYDECFAITYIRPLFIMEEVNYLLLKYRRLGKEEMGKWRNSLFTIFVGNLCPTIEWQEIKDWFDRFGVVMDVYLPRPKNRGRNLVVKVANRPRDSSKGIKVEVGPRSYKDVLKARVNTNDSNEHSLNREETKSEAKAEFVGANKENKKETERLLEMARQMGKQDEDNGVGPLKGWMECSAQLGEAENDWLNSSAVGRPRVDFSNEEIQRSLQAKGRTGKLVYGSDSKTSRLTYGGGFFPSDWKQLGKVTSEIKITSMIKVMVDWNEYWIRAIILGSSDLNNIDSADNKSSTKKRNNGENGLMAPSMAEETQMVAGCNGSSWKENGGNSKDESRTESANDSVKGNGHAWEEAEATWNLSRELGVQYRADRVEVVKFFHGMERETNGQRGLGRAEKKRALRKLIRAEKPSMVFIQETKMKSMLGSFFNELWKDDEIEGKTIEAEGRSGGILMGFNQQREENTRPPTTWERPGVGTIKFNVDGAANGCPGEVEIGGLLRNENGEVLIKFFKAVGWGDSNMAEYLGIREAFILGLPVLLADEELVDASGGEMCY</sequence>
<dbReference type="Gramene" id="EOY02310">
    <property type="protein sequence ID" value="EOY02310"/>
    <property type="gene ID" value="TCM_016825"/>
</dbReference>
<dbReference type="Gene3D" id="3.30.420.10">
    <property type="entry name" value="Ribonuclease H-like superfamily/Ribonuclease H"/>
    <property type="match status" value="1"/>
</dbReference>
<feature type="compositionally biased region" description="Polar residues" evidence="1">
    <location>
        <begin position="345"/>
        <end position="355"/>
    </location>
</feature>
<feature type="region of interest" description="Disordered" evidence="1">
    <location>
        <begin position="311"/>
        <end position="330"/>
    </location>
</feature>
<dbReference type="Gene3D" id="3.30.70.330">
    <property type="match status" value="1"/>
</dbReference>
<dbReference type="EMBL" id="CM001882">
    <property type="protein sequence ID" value="EOY02310.1"/>
    <property type="molecule type" value="Genomic_DNA"/>
</dbReference>
<dbReference type="InterPro" id="IPR036397">
    <property type="entry name" value="RNaseH_sf"/>
</dbReference>
<name>A0A061EBE4_THECC</name>
<dbReference type="InterPro" id="IPR000504">
    <property type="entry name" value="RRM_dom"/>
</dbReference>
<dbReference type="InterPro" id="IPR012677">
    <property type="entry name" value="Nucleotide-bd_a/b_plait_sf"/>
</dbReference>
<feature type="region of interest" description="Disordered" evidence="1">
    <location>
        <begin position="344"/>
        <end position="374"/>
    </location>
</feature>
<organism evidence="3 4">
    <name type="scientific">Theobroma cacao</name>
    <name type="common">Cacao</name>
    <name type="synonym">Cocoa</name>
    <dbReference type="NCBI Taxonomy" id="3641"/>
    <lineage>
        <taxon>Eukaryota</taxon>
        <taxon>Viridiplantae</taxon>
        <taxon>Streptophyta</taxon>
        <taxon>Embryophyta</taxon>
        <taxon>Tracheophyta</taxon>
        <taxon>Spermatophyta</taxon>
        <taxon>Magnoliopsida</taxon>
        <taxon>eudicotyledons</taxon>
        <taxon>Gunneridae</taxon>
        <taxon>Pentapetalae</taxon>
        <taxon>rosids</taxon>
        <taxon>malvids</taxon>
        <taxon>Malvales</taxon>
        <taxon>Malvaceae</taxon>
        <taxon>Byttnerioideae</taxon>
        <taxon>Theobroma</taxon>
    </lineage>
</organism>
<dbReference type="PANTHER" id="PTHR33033:SF121">
    <property type="entry name" value="POLYNUCLEOTIDYL TRANSFERASE, RIBONUCLEASE H-LIKE SUPERFAMILY PROTEIN"/>
    <property type="match status" value="1"/>
</dbReference>
<dbReference type="InterPro" id="IPR012337">
    <property type="entry name" value="RNaseH-like_sf"/>
</dbReference>
<accession>A0A061EBE4</accession>
<protein>
    <recommendedName>
        <fullName evidence="2">RRM domain-containing protein</fullName>
    </recommendedName>
</protein>
<dbReference type="CDD" id="cd06222">
    <property type="entry name" value="RNase_H_like"/>
    <property type="match status" value="1"/>
</dbReference>
<dbReference type="Pfam" id="PF00076">
    <property type="entry name" value="RRM_1"/>
    <property type="match status" value="1"/>
</dbReference>
<evidence type="ECO:0000256" key="1">
    <source>
        <dbReference type="SAM" id="MobiDB-lite"/>
    </source>
</evidence>
<dbReference type="SUPFAM" id="SSF54928">
    <property type="entry name" value="RNA-binding domain, RBD"/>
    <property type="match status" value="1"/>
</dbReference>
<dbReference type="SUPFAM" id="SSF53098">
    <property type="entry name" value="Ribonuclease H-like"/>
    <property type="match status" value="1"/>
</dbReference>
<dbReference type="InterPro" id="IPR035979">
    <property type="entry name" value="RBD_domain_sf"/>
</dbReference>
<proteinExistence type="predicted"/>
<dbReference type="GO" id="GO:0003723">
    <property type="term" value="F:RNA binding"/>
    <property type="evidence" value="ECO:0007669"/>
    <property type="project" value="InterPro"/>
</dbReference>
<dbReference type="Proteomes" id="UP000026915">
    <property type="component" value="Chromosome 4"/>
</dbReference>